<evidence type="ECO:0000313" key="12">
    <source>
        <dbReference type="EMBL" id="KKU06827.1"/>
    </source>
</evidence>
<dbReference type="InterPro" id="IPR036771">
    <property type="entry name" value="ATPsynth_dsu/esu_N"/>
</dbReference>
<evidence type="ECO:0000256" key="1">
    <source>
        <dbReference type="ARBA" id="ARBA00004202"/>
    </source>
</evidence>
<dbReference type="Pfam" id="PF00401">
    <property type="entry name" value="ATP-synt_DE"/>
    <property type="match status" value="1"/>
</dbReference>
<evidence type="ECO:0000256" key="2">
    <source>
        <dbReference type="ARBA" id="ARBA00005712"/>
    </source>
</evidence>
<dbReference type="PANTHER" id="PTHR13822">
    <property type="entry name" value="ATP SYNTHASE DELTA/EPSILON CHAIN"/>
    <property type="match status" value="1"/>
</dbReference>
<comment type="caution">
    <text evidence="12">The sequence shown here is derived from an EMBL/GenBank/DDBJ whole genome shotgun (WGS) entry which is preliminary data.</text>
</comment>
<proteinExistence type="inferred from homology"/>
<dbReference type="EMBL" id="LCKX01000021">
    <property type="protein sequence ID" value="KKU06827.1"/>
    <property type="molecule type" value="Genomic_DNA"/>
</dbReference>
<feature type="domain" description="ATP synthase F1 complex delta/epsilon subunit N-terminal" evidence="11">
    <location>
        <begin position="6"/>
        <end position="85"/>
    </location>
</feature>
<dbReference type="HAMAP" id="MF_00530">
    <property type="entry name" value="ATP_synth_epsil_bac"/>
    <property type="match status" value="1"/>
</dbReference>
<sequence>MSKGVLHIQLTTPERIVYKADVEELSLPTSMGEITVLPNHIPLIATLAQGEIRAREVGGEKIFACSGGFIEIKPDGTVVILADNAERAEEIDEARADIARKRAEELMKEKVTDQVEYAAISTKLERELARLRVVRKHRNRHASTTPPQTS</sequence>
<keyword evidence="5 8" id="KW-0472">Membrane</keyword>
<evidence type="ECO:0000256" key="4">
    <source>
        <dbReference type="ARBA" id="ARBA00023065"/>
    </source>
</evidence>
<dbReference type="GO" id="GO:0045259">
    <property type="term" value="C:proton-transporting ATP synthase complex"/>
    <property type="evidence" value="ECO:0007669"/>
    <property type="project" value="UniProtKB-KW"/>
</dbReference>
<comment type="similarity">
    <text evidence="2 8 9">Belongs to the ATPase epsilon chain family.</text>
</comment>
<dbReference type="InterPro" id="IPR020547">
    <property type="entry name" value="ATP_synth_F1_esu_C"/>
</dbReference>
<feature type="domain" description="ATP synthase epsilon subunit C-terminal" evidence="10">
    <location>
        <begin position="89"/>
        <end position="134"/>
    </location>
</feature>
<comment type="subcellular location">
    <subcellularLocation>
        <location evidence="1 8">Cell membrane</location>
        <topology evidence="1 8">Peripheral membrane protein</topology>
    </subcellularLocation>
</comment>
<comment type="function">
    <text evidence="8">Produces ATP from ADP in the presence of a proton gradient across the membrane.</text>
</comment>
<dbReference type="PANTHER" id="PTHR13822:SF10">
    <property type="entry name" value="ATP SYNTHASE EPSILON CHAIN, CHLOROPLASTIC"/>
    <property type="match status" value="1"/>
</dbReference>
<evidence type="ECO:0000259" key="10">
    <source>
        <dbReference type="Pfam" id="PF00401"/>
    </source>
</evidence>
<dbReference type="SUPFAM" id="SSF46604">
    <property type="entry name" value="Epsilon subunit of F1F0-ATP synthase C-terminal domain"/>
    <property type="match status" value="1"/>
</dbReference>
<comment type="subunit">
    <text evidence="8 9">F-type ATPases have 2 components, CF(1) - the catalytic core - and CF(0) - the membrane proton channel. CF(1) has five subunits: alpha(3), beta(3), gamma(1), delta(1), epsilon(1). CF(0) has three main subunits: a, b and c.</text>
</comment>
<keyword evidence="6 8" id="KW-0139">CF(1)</keyword>
<dbReference type="GO" id="GO:0005524">
    <property type="term" value="F:ATP binding"/>
    <property type="evidence" value="ECO:0007669"/>
    <property type="project" value="UniProtKB-UniRule"/>
</dbReference>
<dbReference type="NCBIfam" id="TIGR01216">
    <property type="entry name" value="ATP_synt_epsi"/>
    <property type="match status" value="1"/>
</dbReference>
<evidence type="ECO:0000313" key="13">
    <source>
        <dbReference type="Proteomes" id="UP000033999"/>
    </source>
</evidence>
<keyword evidence="4 8" id="KW-0406">Ion transport</keyword>
<dbReference type="AlphaFoldDB" id="A0A0G1MFF5"/>
<name>A0A0G1MFF5_9BACT</name>
<dbReference type="SUPFAM" id="SSF51344">
    <property type="entry name" value="Epsilon subunit of F1F0-ATP synthase N-terminal domain"/>
    <property type="match status" value="1"/>
</dbReference>
<dbReference type="InterPro" id="IPR020546">
    <property type="entry name" value="ATP_synth_F1_dsu/esu_N"/>
</dbReference>
<dbReference type="Gene3D" id="2.60.15.10">
    <property type="entry name" value="F0F1 ATP synthase delta/epsilon subunit, N-terminal"/>
    <property type="match status" value="1"/>
</dbReference>
<accession>A0A0G1MFF5</accession>
<reference evidence="12 13" key="1">
    <citation type="journal article" date="2015" name="Nature">
        <title>rRNA introns, odd ribosomes, and small enigmatic genomes across a large radiation of phyla.</title>
        <authorList>
            <person name="Brown C.T."/>
            <person name="Hug L.A."/>
            <person name="Thomas B.C."/>
            <person name="Sharon I."/>
            <person name="Castelle C.J."/>
            <person name="Singh A."/>
            <person name="Wilkins M.J."/>
            <person name="Williams K.H."/>
            <person name="Banfield J.F."/>
        </authorList>
    </citation>
    <scope>NUCLEOTIDE SEQUENCE [LARGE SCALE GENOMIC DNA]</scope>
</reference>
<evidence type="ECO:0000256" key="8">
    <source>
        <dbReference type="HAMAP-Rule" id="MF_00530"/>
    </source>
</evidence>
<keyword evidence="7 8" id="KW-0066">ATP synthesis</keyword>
<evidence type="ECO:0000256" key="7">
    <source>
        <dbReference type="ARBA" id="ARBA00023310"/>
    </source>
</evidence>
<evidence type="ECO:0000256" key="9">
    <source>
        <dbReference type="RuleBase" id="RU003656"/>
    </source>
</evidence>
<protein>
    <recommendedName>
        <fullName evidence="8">ATP synthase epsilon chain</fullName>
    </recommendedName>
    <alternativeName>
        <fullName evidence="8">ATP synthase F1 sector epsilon subunit</fullName>
    </alternativeName>
    <alternativeName>
        <fullName evidence="8">F-ATPase epsilon subunit</fullName>
    </alternativeName>
</protein>
<dbReference type="Gene3D" id="1.20.5.440">
    <property type="entry name" value="ATP synthase delta/epsilon subunit, C-terminal domain"/>
    <property type="match status" value="1"/>
</dbReference>
<dbReference type="CDD" id="cd12152">
    <property type="entry name" value="F1-ATPase_delta"/>
    <property type="match status" value="1"/>
</dbReference>
<evidence type="ECO:0000256" key="5">
    <source>
        <dbReference type="ARBA" id="ARBA00023136"/>
    </source>
</evidence>
<dbReference type="InterPro" id="IPR036794">
    <property type="entry name" value="ATP_F1_dsu/esu_C_sf"/>
</dbReference>
<keyword evidence="3 8" id="KW-0813">Transport</keyword>
<keyword evidence="8" id="KW-0375">Hydrogen ion transport</keyword>
<evidence type="ECO:0000256" key="3">
    <source>
        <dbReference type="ARBA" id="ARBA00022448"/>
    </source>
</evidence>
<dbReference type="InterPro" id="IPR001469">
    <property type="entry name" value="ATP_synth_F1_dsu/esu"/>
</dbReference>
<organism evidence="12 13">
    <name type="scientific">Candidatus Magasanikbacteria bacterium GW2011_GWA2_45_39</name>
    <dbReference type="NCBI Taxonomy" id="1619041"/>
    <lineage>
        <taxon>Bacteria</taxon>
        <taxon>Candidatus Magasanikiibacteriota</taxon>
    </lineage>
</organism>
<dbReference type="GO" id="GO:0046933">
    <property type="term" value="F:proton-transporting ATP synthase activity, rotational mechanism"/>
    <property type="evidence" value="ECO:0007669"/>
    <property type="project" value="UniProtKB-UniRule"/>
</dbReference>
<keyword evidence="8" id="KW-1003">Cell membrane</keyword>
<evidence type="ECO:0000259" key="11">
    <source>
        <dbReference type="Pfam" id="PF02823"/>
    </source>
</evidence>
<dbReference type="Proteomes" id="UP000033999">
    <property type="component" value="Unassembled WGS sequence"/>
</dbReference>
<dbReference type="Pfam" id="PF02823">
    <property type="entry name" value="ATP-synt_DE_N"/>
    <property type="match status" value="1"/>
</dbReference>
<evidence type="ECO:0000256" key="6">
    <source>
        <dbReference type="ARBA" id="ARBA00023196"/>
    </source>
</evidence>
<dbReference type="GO" id="GO:0005886">
    <property type="term" value="C:plasma membrane"/>
    <property type="evidence" value="ECO:0007669"/>
    <property type="project" value="UniProtKB-SubCell"/>
</dbReference>
<gene>
    <name evidence="8" type="primary">atpC</name>
    <name evidence="12" type="ORF">UX10_C0021G0003</name>
</gene>